<feature type="binding site" evidence="7">
    <location>
        <position position="187"/>
    </location>
    <ligand>
        <name>substrate</name>
    </ligand>
</feature>
<protein>
    <recommendedName>
        <fullName evidence="7 8">Triosephosphate isomerase</fullName>
        <shortName evidence="7">TIM</shortName>
        <shortName evidence="7">TPI</shortName>
        <ecNumber evidence="7 8">5.3.1.1</ecNumber>
    </recommendedName>
    <alternativeName>
        <fullName evidence="7">Triose-phosphate isomerase</fullName>
    </alternativeName>
</protein>
<comment type="pathway">
    <text evidence="1 7 8">Carbohydrate degradation; glycolysis; D-glyceraldehyde 3-phosphate from glycerone phosphate: step 1/1.</text>
</comment>
<organism evidence="9">
    <name type="scientific">Chlamydia pneumoniae</name>
    <name type="common">Chlamydophila pneumoniae</name>
    <dbReference type="NCBI Taxonomy" id="83558"/>
    <lineage>
        <taxon>Bacteria</taxon>
        <taxon>Pseudomonadati</taxon>
        <taxon>Chlamydiota</taxon>
        <taxon>Chlamydiia</taxon>
        <taxon>Chlamydiales</taxon>
        <taxon>Chlamydiaceae</taxon>
        <taxon>Chlamydia/Chlamydophila group</taxon>
        <taxon>Chlamydia</taxon>
    </lineage>
</organism>
<keyword evidence="6 7" id="KW-0413">Isomerase</keyword>
<dbReference type="HAMAP" id="MF_00147_B">
    <property type="entry name" value="TIM_B"/>
    <property type="match status" value="1"/>
</dbReference>
<comment type="subcellular location">
    <subcellularLocation>
        <location evidence="7 8">Cytoplasm</location>
    </subcellularLocation>
</comment>
<gene>
    <name evidence="7" type="primary">tpiA</name>
    <name evidence="9" type="ORF">BN1224_DC9_CN_00110</name>
</gene>
<dbReference type="GO" id="GO:0006096">
    <property type="term" value="P:glycolytic process"/>
    <property type="evidence" value="ECO:0007669"/>
    <property type="project" value="UniProtKB-UniRule"/>
</dbReference>
<dbReference type="CDD" id="cd00311">
    <property type="entry name" value="TIM"/>
    <property type="match status" value="1"/>
</dbReference>
<dbReference type="InterPro" id="IPR013785">
    <property type="entry name" value="Aldolase_TIM"/>
</dbReference>
<dbReference type="EMBL" id="LN847067">
    <property type="protein sequence ID" value="CRI43205.1"/>
    <property type="molecule type" value="Genomic_DNA"/>
</dbReference>
<keyword evidence="5 7" id="KW-0324">Glycolysis</keyword>
<evidence type="ECO:0000256" key="8">
    <source>
        <dbReference type="RuleBase" id="RU363013"/>
    </source>
</evidence>
<dbReference type="EC" id="5.3.1.1" evidence="7 8"/>
<dbReference type="InterPro" id="IPR020861">
    <property type="entry name" value="Triosephosphate_isomerase_AS"/>
</dbReference>
<feature type="active site" description="Proton acceptor" evidence="7">
    <location>
        <position position="181"/>
    </location>
</feature>
<keyword evidence="3 7" id="KW-0312">Gluconeogenesis</keyword>
<dbReference type="UniPathway" id="UPA00138"/>
<evidence type="ECO:0000313" key="9">
    <source>
        <dbReference type="EMBL" id="CRI43205.1"/>
    </source>
</evidence>
<dbReference type="SUPFAM" id="SSF51351">
    <property type="entry name" value="Triosephosphate isomerase (TIM)"/>
    <property type="match status" value="1"/>
</dbReference>
<dbReference type="GO" id="GO:0005829">
    <property type="term" value="C:cytosol"/>
    <property type="evidence" value="ECO:0007669"/>
    <property type="project" value="TreeGrafter"/>
</dbReference>
<feature type="binding site" evidence="7">
    <location>
        <begin position="22"/>
        <end position="24"/>
    </location>
    <ligand>
        <name>substrate</name>
    </ligand>
</feature>
<comment type="subunit">
    <text evidence="7 8">Homodimer.</text>
</comment>
<evidence type="ECO:0000256" key="4">
    <source>
        <dbReference type="ARBA" id="ARBA00022490"/>
    </source>
</evidence>
<keyword evidence="4 7" id="KW-0963">Cytoplasm</keyword>
<dbReference type="InterPro" id="IPR022896">
    <property type="entry name" value="TrioseP_Isoase_bac/euk"/>
</dbReference>
<evidence type="ECO:0000256" key="5">
    <source>
        <dbReference type="ARBA" id="ARBA00023152"/>
    </source>
</evidence>
<dbReference type="PROSITE" id="PS00171">
    <property type="entry name" value="TIM_1"/>
    <property type="match status" value="1"/>
</dbReference>
<comment type="pathway">
    <text evidence="7 8">Carbohydrate biosynthesis; gluconeogenesis.</text>
</comment>
<name>A0A0F7WSU9_CHLPN</name>
<comment type="catalytic activity">
    <reaction evidence="7 8">
        <text>D-glyceraldehyde 3-phosphate = dihydroxyacetone phosphate</text>
        <dbReference type="Rhea" id="RHEA:18585"/>
        <dbReference type="ChEBI" id="CHEBI:57642"/>
        <dbReference type="ChEBI" id="CHEBI:59776"/>
        <dbReference type="EC" id="5.3.1.1"/>
    </reaction>
</comment>
<dbReference type="GO" id="GO:0019563">
    <property type="term" value="P:glycerol catabolic process"/>
    <property type="evidence" value="ECO:0007669"/>
    <property type="project" value="TreeGrafter"/>
</dbReference>
<dbReference type="GO" id="GO:0004807">
    <property type="term" value="F:triose-phosphate isomerase activity"/>
    <property type="evidence" value="ECO:0007669"/>
    <property type="project" value="UniProtKB-UniRule"/>
</dbReference>
<sequence length="266" mass="29262">MRIKFRENKERKMTRQSYVLGNWKMHKTIQEAKEYVQTLASLLQGEPLSCTIGIAPPFTSLRAIHEMINTTGAFLWLGAQNVHPELSGAFTGEISLPMLKEVGVEFVLVGHSERRHIFGESDAFIASKVKSVAQAGLVPVLCVGESLEVREEGKAHQVIKKQLLLGLEQMDNGSEFLIAYEPVWAIGTGKVAEASDVQDIHMFCREVVAERFSEATAEEISILYGGSVKVDNAQRFGQCSDVDGLLVGGASLEGQSFFEVAKNFNV</sequence>
<dbReference type="GO" id="GO:0006094">
    <property type="term" value="P:gluconeogenesis"/>
    <property type="evidence" value="ECO:0007669"/>
    <property type="project" value="UniProtKB-UniRule"/>
</dbReference>
<dbReference type="Gene3D" id="3.20.20.70">
    <property type="entry name" value="Aldolase class I"/>
    <property type="match status" value="1"/>
</dbReference>
<reference evidence="9" key="1">
    <citation type="submission" date="2015-05" db="EMBL/GenBank/DDBJ databases">
        <authorList>
            <person name="Rattei Thomas"/>
        </authorList>
    </citation>
    <scope>NUCLEOTIDE SEQUENCE</scope>
    <source>
        <strain evidence="9">DC9</strain>
    </source>
</reference>
<dbReference type="InterPro" id="IPR035990">
    <property type="entry name" value="TIM_sf"/>
</dbReference>
<feature type="binding site" evidence="7">
    <location>
        <begin position="248"/>
        <end position="249"/>
    </location>
    <ligand>
        <name>substrate</name>
    </ligand>
</feature>
<dbReference type="NCBIfam" id="TIGR00419">
    <property type="entry name" value="tim"/>
    <property type="match status" value="1"/>
</dbReference>
<dbReference type="InterPro" id="IPR000652">
    <property type="entry name" value="Triosephosphate_isomerase"/>
</dbReference>
<dbReference type="PANTHER" id="PTHR21139">
    <property type="entry name" value="TRIOSEPHOSPHATE ISOMERASE"/>
    <property type="match status" value="1"/>
</dbReference>
<dbReference type="Pfam" id="PF00121">
    <property type="entry name" value="TIM"/>
    <property type="match status" value="1"/>
</dbReference>
<dbReference type="GO" id="GO:0046166">
    <property type="term" value="P:glyceraldehyde-3-phosphate biosynthetic process"/>
    <property type="evidence" value="ECO:0007669"/>
    <property type="project" value="TreeGrafter"/>
</dbReference>
<proteinExistence type="inferred from homology"/>
<comment type="function">
    <text evidence="7">Involved in the gluconeogenesis. Catalyzes stereospecifically the conversion of dihydroxyacetone phosphate (DHAP) to D-glyceraldehyde-3-phosphate (G3P).</text>
</comment>
<accession>A0A0F7WSU9</accession>
<dbReference type="FunFam" id="3.20.20.70:FF:000016">
    <property type="entry name" value="Triosephosphate isomerase"/>
    <property type="match status" value="1"/>
</dbReference>
<evidence type="ECO:0000256" key="1">
    <source>
        <dbReference type="ARBA" id="ARBA00004680"/>
    </source>
</evidence>
<dbReference type="PANTHER" id="PTHR21139:SF42">
    <property type="entry name" value="TRIOSEPHOSPHATE ISOMERASE"/>
    <property type="match status" value="1"/>
</dbReference>
<feature type="binding site" evidence="7">
    <location>
        <position position="227"/>
    </location>
    <ligand>
        <name>substrate</name>
    </ligand>
</feature>
<comment type="similarity">
    <text evidence="2 7 8">Belongs to the triosephosphate isomerase family.</text>
</comment>
<dbReference type="UniPathway" id="UPA00109">
    <property type="reaction ID" value="UER00189"/>
</dbReference>
<evidence type="ECO:0000256" key="2">
    <source>
        <dbReference type="ARBA" id="ARBA00007422"/>
    </source>
</evidence>
<evidence type="ECO:0000256" key="3">
    <source>
        <dbReference type="ARBA" id="ARBA00022432"/>
    </source>
</evidence>
<feature type="active site" description="Electrophile" evidence="7">
    <location>
        <position position="111"/>
    </location>
</feature>
<dbReference type="AlphaFoldDB" id="A0A0F7WSU9"/>
<evidence type="ECO:0000256" key="7">
    <source>
        <dbReference type="HAMAP-Rule" id="MF_00147"/>
    </source>
</evidence>
<dbReference type="PROSITE" id="PS51440">
    <property type="entry name" value="TIM_2"/>
    <property type="match status" value="1"/>
</dbReference>
<evidence type="ECO:0000256" key="6">
    <source>
        <dbReference type="ARBA" id="ARBA00023235"/>
    </source>
</evidence>